<dbReference type="Pfam" id="PF17846">
    <property type="entry name" value="XRN_M"/>
    <property type="match status" value="2"/>
</dbReference>
<dbReference type="Gene3D" id="1.25.40.1050">
    <property type="match status" value="1"/>
</dbReference>
<keyword evidence="1" id="KW-0540">Nuclease</keyword>
<dbReference type="Pfam" id="PF03159">
    <property type="entry name" value="XRN_N"/>
    <property type="match status" value="1"/>
</dbReference>
<gene>
    <name evidence="8" type="ORF">PGO_090390</name>
</gene>
<feature type="signal peptide" evidence="5">
    <location>
        <begin position="1"/>
        <end position="17"/>
    </location>
</feature>
<keyword evidence="2" id="KW-0378">Hydrolase</keyword>
<organism evidence="8 9">
    <name type="scientific">Plasmodium gonderi</name>
    <dbReference type="NCBI Taxonomy" id="77519"/>
    <lineage>
        <taxon>Eukaryota</taxon>
        <taxon>Sar</taxon>
        <taxon>Alveolata</taxon>
        <taxon>Apicomplexa</taxon>
        <taxon>Aconoidasida</taxon>
        <taxon>Haemosporida</taxon>
        <taxon>Plasmodiidae</taxon>
        <taxon>Plasmodium</taxon>
        <taxon>Plasmodium (Plasmodium)</taxon>
    </lineage>
</organism>
<dbReference type="Gene3D" id="3.40.50.12390">
    <property type="match status" value="1"/>
</dbReference>
<proteinExistence type="inferred from homology"/>
<dbReference type="CDD" id="cd18673">
    <property type="entry name" value="PIN_XRN1-2-like"/>
    <property type="match status" value="1"/>
</dbReference>
<dbReference type="InterPro" id="IPR027073">
    <property type="entry name" value="5_3_exoribonuclease"/>
</dbReference>
<keyword evidence="5" id="KW-0732">Signal</keyword>
<feature type="domain" description="Xrn1 helical" evidence="7">
    <location>
        <begin position="402"/>
        <end position="489"/>
    </location>
</feature>
<protein>
    <recommendedName>
        <fullName evidence="10">Exonuclease</fullName>
    </recommendedName>
</protein>
<dbReference type="GO" id="GO:0004534">
    <property type="term" value="F:5'-3' RNA exonuclease activity"/>
    <property type="evidence" value="ECO:0007669"/>
    <property type="project" value="TreeGrafter"/>
</dbReference>
<dbReference type="OrthoDB" id="372487at2759"/>
<dbReference type="InterPro" id="IPR041412">
    <property type="entry name" value="Xrn1_helical"/>
</dbReference>
<feature type="chain" id="PRO_5013276756" description="Exonuclease" evidence="5">
    <location>
        <begin position="18"/>
        <end position="663"/>
    </location>
</feature>
<dbReference type="OMA" id="ERWDHNV"/>
<evidence type="ECO:0000313" key="8">
    <source>
        <dbReference type="EMBL" id="GAW80841.1"/>
    </source>
</evidence>
<dbReference type="EMBL" id="BDQF01000010">
    <property type="protein sequence ID" value="GAW80841.1"/>
    <property type="molecule type" value="Genomic_DNA"/>
</dbReference>
<dbReference type="PANTHER" id="PTHR12341">
    <property type="entry name" value="5'-&gt;3' EXORIBONUCLEASE"/>
    <property type="match status" value="1"/>
</dbReference>
<evidence type="ECO:0000256" key="5">
    <source>
        <dbReference type="SAM" id="SignalP"/>
    </source>
</evidence>
<reference evidence="9" key="1">
    <citation type="submission" date="2017-04" db="EMBL/GenBank/DDBJ databases">
        <title>Plasmodium gonderi genome.</title>
        <authorList>
            <person name="Arisue N."/>
            <person name="Honma H."/>
            <person name="Kawai S."/>
            <person name="Tougan T."/>
            <person name="Tanabe K."/>
            <person name="Horii T."/>
        </authorList>
    </citation>
    <scope>NUCLEOTIDE SEQUENCE [LARGE SCALE GENOMIC DNA]</scope>
    <source>
        <strain evidence="9">ATCC 30045</strain>
    </source>
</reference>
<dbReference type="AlphaFoldDB" id="A0A1Y1JE84"/>
<evidence type="ECO:0000256" key="4">
    <source>
        <dbReference type="ARBA" id="ARBA00038299"/>
    </source>
</evidence>
<evidence type="ECO:0000259" key="6">
    <source>
        <dbReference type="Pfam" id="PF03159"/>
    </source>
</evidence>
<keyword evidence="3" id="KW-0269">Exonuclease</keyword>
<evidence type="ECO:0000256" key="3">
    <source>
        <dbReference type="ARBA" id="ARBA00022839"/>
    </source>
</evidence>
<dbReference type="Proteomes" id="UP000195521">
    <property type="component" value="Unassembled WGS sequence"/>
</dbReference>
<keyword evidence="9" id="KW-1185">Reference proteome</keyword>
<dbReference type="PANTHER" id="PTHR12341:SF7">
    <property type="entry name" value="5'-3' EXORIBONUCLEASE 1"/>
    <property type="match status" value="1"/>
</dbReference>
<evidence type="ECO:0000313" key="9">
    <source>
        <dbReference type="Proteomes" id="UP000195521"/>
    </source>
</evidence>
<dbReference type="GO" id="GO:0000956">
    <property type="term" value="P:nuclear-transcribed mRNA catabolic process"/>
    <property type="evidence" value="ECO:0007669"/>
    <property type="project" value="TreeGrafter"/>
</dbReference>
<feature type="domain" description="Xrn1 N-terminal" evidence="6">
    <location>
        <begin position="57"/>
        <end position="270"/>
    </location>
</feature>
<sequence>MSVILWISYLLWVFVSGRIKRKKQYFINSTNNIMKSIRIYKHYDPDTGTYRRHRIYGIPRMYKWLTSYYPTVREELICNNKQKDIDIFYVDMNGVIHHCTHANKDTLPVHDEHELLSNILLYLKNLFFLVQPKKLVYVGVDGVSPKAKMNQQRKRRFLSLFKVNENSDSSSKLFNPNCITTGTDFMYKINLSLNKWFQILKKKEIFPFDVIFSGSDVPGEGEHKILKFIRENFRRDAQFRNYSHCIYGLDADLIMLSLVTHLNKIFILRDKFKMTNEIYSSIVENFQKTQKDFTIQKEETGDAGEAISEEGELVRLGITEEKTNEKNCKKMPIDQGKDGFPCKQRKNPFSKVHLYTKDYYSRCEPLNSYDFEILDVHKLRNSIRTQIATYINKLKKEKNVIFSINRVVDDIVFLSFLVGNDFLPHIPNIDINEGSMNEILNSYIFYIYKYNNYITLKDKVHIERLKIILKILSAQEFAYFKKRGINENITEFTDEKTYKTYYYHHKFGIQDSKQIQQIVKKYIEGLFWNLHYYHFGCASWYWEYPYHYAPLCSDLLSFEKSDFFFEKGKPYSAYTHLISVLPQKDNNLLPDEYKNIYDEDEVKSFFPENVRIDPNGKKETWEYIVHLPFINCNMINKIISARSKKISRLKYKLRELNGREHRY</sequence>
<dbReference type="GeneID" id="39747559"/>
<dbReference type="GO" id="GO:0005634">
    <property type="term" value="C:nucleus"/>
    <property type="evidence" value="ECO:0007669"/>
    <property type="project" value="TreeGrafter"/>
</dbReference>
<accession>A0A1Y1JE84</accession>
<dbReference type="InterPro" id="IPR004859">
    <property type="entry name" value="Xrn1_N"/>
</dbReference>
<evidence type="ECO:0000259" key="7">
    <source>
        <dbReference type="Pfam" id="PF17846"/>
    </source>
</evidence>
<dbReference type="RefSeq" id="XP_028543430.1">
    <property type="nucleotide sequence ID" value="XM_028687629.1"/>
</dbReference>
<comment type="caution">
    <text evidence="8">The sequence shown here is derived from an EMBL/GenBank/DDBJ whole genome shotgun (WGS) entry which is preliminary data.</text>
</comment>
<dbReference type="GO" id="GO:0003723">
    <property type="term" value="F:RNA binding"/>
    <property type="evidence" value="ECO:0007669"/>
    <property type="project" value="TreeGrafter"/>
</dbReference>
<evidence type="ECO:0000256" key="2">
    <source>
        <dbReference type="ARBA" id="ARBA00022801"/>
    </source>
</evidence>
<comment type="similarity">
    <text evidence="4">Belongs to the 5'-3' exonuclease family.</text>
</comment>
<evidence type="ECO:0008006" key="10">
    <source>
        <dbReference type="Google" id="ProtNLM"/>
    </source>
</evidence>
<evidence type="ECO:0000256" key="1">
    <source>
        <dbReference type="ARBA" id="ARBA00022722"/>
    </source>
</evidence>
<name>A0A1Y1JE84_PLAGO</name>
<feature type="domain" description="Xrn1 helical" evidence="7">
    <location>
        <begin position="495"/>
        <end position="637"/>
    </location>
</feature>